<accession>A0A9P5ZJU9</accession>
<organism evidence="2 3">
    <name type="scientific">Pleurotus eryngii</name>
    <name type="common">Boletus of the steppes</name>
    <dbReference type="NCBI Taxonomy" id="5323"/>
    <lineage>
        <taxon>Eukaryota</taxon>
        <taxon>Fungi</taxon>
        <taxon>Dikarya</taxon>
        <taxon>Basidiomycota</taxon>
        <taxon>Agaricomycotina</taxon>
        <taxon>Agaricomycetes</taxon>
        <taxon>Agaricomycetidae</taxon>
        <taxon>Agaricales</taxon>
        <taxon>Pleurotineae</taxon>
        <taxon>Pleurotaceae</taxon>
        <taxon>Pleurotus</taxon>
    </lineage>
</organism>
<dbReference type="Proteomes" id="UP000807025">
    <property type="component" value="Unassembled WGS sequence"/>
</dbReference>
<evidence type="ECO:0000313" key="2">
    <source>
        <dbReference type="EMBL" id="KAF9489408.1"/>
    </source>
</evidence>
<reference evidence="2" key="1">
    <citation type="submission" date="2020-11" db="EMBL/GenBank/DDBJ databases">
        <authorList>
            <consortium name="DOE Joint Genome Institute"/>
            <person name="Ahrendt S."/>
            <person name="Riley R."/>
            <person name="Andreopoulos W."/>
            <person name="Labutti K."/>
            <person name="Pangilinan J."/>
            <person name="Ruiz-Duenas F.J."/>
            <person name="Barrasa J.M."/>
            <person name="Sanchez-Garcia M."/>
            <person name="Camarero S."/>
            <person name="Miyauchi S."/>
            <person name="Serrano A."/>
            <person name="Linde D."/>
            <person name="Babiker R."/>
            <person name="Drula E."/>
            <person name="Ayuso-Fernandez I."/>
            <person name="Pacheco R."/>
            <person name="Padilla G."/>
            <person name="Ferreira P."/>
            <person name="Barriuso J."/>
            <person name="Kellner H."/>
            <person name="Castanera R."/>
            <person name="Alfaro M."/>
            <person name="Ramirez L."/>
            <person name="Pisabarro A.G."/>
            <person name="Kuo A."/>
            <person name="Tritt A."/>
            <person name="Lipzen A."/>
            <person name="He G."/>
            <person name="Yan M."/>
            <person name="Ng V."/>
            <person name="Cullen D."/>
            <person name="Martin F."/>
            <person name="Rosso M.-N."/>
            <person name="Henrissat B."/>
            <person name="Hibbett D."/>
            <person name="Martinez A.T."/>
            <person name="Grigoriev I.V."/>
        </authorList>
    </citation>
    <scope>NUCLEOTIDE SEQUENCE</scope>
    <source>
        <strain evidence="2">ATCC 90797</strain>
    </source>
</reference>
<comment type="caution">
    <text evidence="2">The sequence shown here is derived from an EMBL/GenBank/DDBJ whole genome shotgun (WGS) entry which is preliminary data.</text>
</comment>
<gene>
    <name evidence="2" type="ORF">BDN71DRAFT_1435416</name>
</gene>
<keyword evidence="3" id="KW-1185">Reference proteome</keyword>
<feature type="region of interest" description="Disordered" evidence="1">
    <location>
        <begin position="55"/>
        <end position="76"/>
    </location>
</feature>
<evidence type="ECO:0000256" key="1">
    <source>
        <dbReference type="SAM" id="MobiDB-lite"/>
    </source>
</evidence>
<name>A0A9P5ZJU9_PLEER</name>
<protein>
    <submittedName>
        <fullName evidence="2">Uncharacterized protein</fullName>
    </submittedName>
</protein>
<proteinExistence type="predicted"/>
<dbReference type="EMBL" id="MU154672">
    <property type="protein sequence ID" value="KAF9489408.1"/>
    <property type="molecule type" value="Genomic_DNA"/>
</dbReference>
<dbReference type="AlphaFoldDB" id="A0A9P5ZJU9"/>
<evidence type="ECO:0000313" key="3">
    <source>
        <dbReference type="Proteomes" id="UP000807025"/>
    </source>
</evidence>
<sequence length="280" mass="31293">MRSHKFLLVEPSLIYFVPALHITRGQREAKECNVVIESKRLRPLLYRPKLNGEEDRRQVVGESDSDSSRQSGAPRDFCSLDTVQSLPARVQPLTSTSYTEFDATLVIGWWTDRSPGDVGMDDWVVAERDRPVAVRSDLCVVGATIQTPGLYLGPISSDDDEDALLLASRRLAPPTSLDDTQNRYRWSARMVELTHSSKHMLRRSSDLLDTARSKYEGTLRDLVMRREIIELSATRFLDAKRHSQSSVALPGSKKVSGRVMVLELVLEDIGGMPLGEGLLG</sequence>